<dbReference type="AlphaFoldDB" id="A0A1L9U1S8"/>
<dbReference type="PANTHER" id="PTHR43976">
    <property type="entry name" value="SHORT CHAIN DEHYDROGENASE"/>
    <property type="match status" value="1"/>
</dbReference>
<dbReference type="InterPro" id="IPR051911">
    <property type="entry name" value="SDR_oxidoreductase"/>
</dbReference>
<gene>
    <name evidence="4" type="ORF">ASPBRDRAFT_490055</name>
</gene>
<dbReference type="Pfam" id="PF00106">
    <property type="entry name" value="adh_short"/>
    <property type="match status" value="1"/>
</dbReference>
<dbReference type="SUPFAM" id="SSF51735">
    <property type="entry name" value="NAD(P)-binding Rossmann-fold domains"/>
    <property type="match status" value="1"/>
</dbReference>
<dbReference type="GO" id="GO:0016491">
    <property type="term" value="F:oxidoreductase activity"/>
    <property type="evidence" value="ECO:0007669"/>
    <property type="project" value="UniProtKB-KW"/>
</dbReference>
<evidence type="ECO:0000313" key="5">
    <source>
        <dbReference type="Proteomes" id="UP000184499"/>
    </source>
</evidence>
<proteinExistence type="inferred from homology"/>
<dbReference type="InterPro" id="IPR036291">
    <property type="entry name" value="NAD(P)-bd_dom_sf"/>
</dbReference>
<sequence>MTRIWFITGSSRGLGLAITEAALKNGDSVIAAARKPEQLAGLVNKYGCDRIFPVALDVSFYEKALAAVKAGHERFGRIDVVVNNAGYANTASVEDIDINDFYAQVDTNLMGVVNVCKAVLPLLRLQQSGHIFQVSSLGGRIGSPGLAPYQCAKWAVGGFSTVLAQEVAPFGIKITVLEPGGIRTDWAGSSMRIPPVSKPYRNTVGAFAELLRKSSGKEPSLPENVVDIILKLLSEKEPPLRLLVGPDAVEYAAKAAETLAASDEKWRELSISSV</sequence>
<dbReference type="RefSeq" id="XP_067472897.1">
    <property type="nucleotide sequence ID" value="XM_067626216.1"/>
</dbReference>
<dbReference type="PANTHER" id="PTHR43976:SF16">
    <property type="entry name" value="SHORT-CHAIN DEHYDROGENASE_REDUCTASE FAMILY PROTEIN"/>
    <property type="match status" value="1"/>
</dbReference>
<dbReference type="Gene3D" id="3.40.50.720">
    <property type="entry name" value="NAD(P)-binding Rossmann-like Domain"/>
    <property type="match status" value="1"/>
</dbReference>
<dbReference type="CDD" id="cd05374">
    <property type="entry name" value="17beta-HSD-like_SDR_c"/>
    <property type="match status" value="1"/>
</dbReference>
<evidence type="ECO:0000256" key="1">
    <source>
        <dbReference type="ARBA" id="ARBA00006484"/>
    </source>
</evidence>
<evidence type="ECO:0000256" key="3">
    <source>
        <dbReference type="RuleBase" id="RU000363"/>
    </source>
</evidence>
<dbReference type="PRINTS" id="PR00080">
    <property type="entry name" value="SDRFAMILY"/>
</dbReference>
<comment type="similarity">
    <text evidence="1 3">Belongs to the short-chain dehydrogenases/reductases (SDR) family.</text>
</comment>
<dbReference type="Proteomes" id="UP000184499">
    <property type="component" value="Unassembled WGS sequence"/>
</dbReference>
<organism evidence="4 5">
    <name type="scientific">Aspergillus brasiliensis (strain CBS 101740 / IMI 381727 / IBT 21946)</name>
    <dbReference type="NCBI Taxonomy" id="767769"/>
    <lineage>
        <taxon>Eukaryota</taxon>
        <taxon>Fungi</taxon>
        <taxon>Dikarya</taxon>
        <taxon>Ascomycota</taxon>
        <taxon>Pezizomycotina</taxon>
        <taxon>Eurotiomycetes</taxon>
        <taxon>Eurotiomycetidae</taxon>
        <taxon>Eurotiales</taxon>
        <taxon>Aspergillaceae</taxon>
        <taxon>Aspergillus</taxon>
        <taxon>Aspergillus subgen. Circumdati</taxon>
    </lineage>
</organism>
<dbReference type="InterPro" id="IPR002347">
    <property type="entry name" value="SDR_fam"/>
</dbReference>
<dbReference type="STRING" id="767769.A0A1L9U1S8"/>
<protein>
    <submittedName>
        <fullName evidence="4">Uncharacterized protein</fullName>
    </submittedName>
</protein>
<dbReference type="OrthoDB" id="1274115at2759"/>
<evidence type="ECO:0000256" key="2">
    <source>
        <dbReference type="ARBA" id="ARBA00023002"/>
    </source>
</evidence>
<dbReference type="VEuPathDB" id="FungiDB:ASPBRDRAFT_490055"/>
<keyword evidence="5" id="KW-1185">Reference proteome</keyword>
<keyword evidence="2" id="KW-0560">Oxidoreductase</keyword>
<reference evidence="5" key="1">
    <citation type="journal article" date="2017" name="Genome Biol.">
        <title>Comparative genomics reveals high biological diversity and specific adaptations in the industrially and medically important fungal genus Aspergillus.</title>
        <authorList>
            <person name="de Vries R.P."/>
            <person name="Riley R."/>
            <person name="Wiebenga A."/>
            <person name="Aguilar-Osorio G."/>
            <person name="Amillis S."/>
            <person name="Uchima C.A."/>
            <person name="Anderluh G."/>
            <person name="Asadollahi M."/>
            <person name="Askin M."/>
            <person name="Barry K."/>
            <person name="Battaglia E."/>
            <person name="Bayram O."/>
            <person name="Benocci T."/>
            <person name="Braus-Stromeyer S.A."/>
            <person name="Caldana C."/>
            <person name="Canovas D."/>
            <person name="Cerqueira G.C."/>
            <person name="Chen F."/>
            <person name="Chen W."/>
            <person name="Choi C."/>
            <person name="Clum A."/>
            <person name="Dos Santos R.A."/>
            <person name="Damasio A.R."/>
            <person name="Diallinas G."/>
            <person name="Emri T."/>
            <person name="Fekete E."/>
            <person name="Flipphi M."/>
            <person name="Freyberg S."/>
            <person name="Gallo A."/>
            <person name="Gournas C."/>
            <person name="Habgood R."/>
            <person name="Hainaut M."/>
            <person name="Harispe M.L."/>
            <person name="Henrissat B."/>
            <person name="Hilden K.S."/>
            <person name="Hope R."/>
            <person name="Hossain A."/>
            <person name="Karabika E."/>
            <person name="Karaffa L."/>
            <person name="Karanyi Z."/>
            <person name="Krasevec N."/>
            <person name="Kuo A."/>
            <person name="Kusch H."/>
            <person name="LaButti K."/>
            <person name="Lagendijk E.L."/>
            <person name="Lapidus A."/>
            <person name="Levasseur A."/>
            <person name="Lindquist E."/>
            <person name="Lipzen A."/>
            <person name="Logrieco A.F."/>
            <person name="MacCabe A."/>
            <person name="Maekelae M.R."/>
            <person name="Malavazi I."/>
            <person name="Melin P."/>
            <person name="Meyer V."/>
            <person name="Mielnichuk N."/>
            <person name="Miskei M."/>
            <person name="Molnar A.P."/>
            <person name="Mule G."/>
            <person name="Ngan C.Y."/>
            <person name="Orejas M."/>
            <person name="Orosz E."/>
            <person name="Ouedraogo J.P."/>
            <person name="Overkamp K.M."/>
            <person name="Park H.-S."/>
            <person name="Perrone G."/>
            <person name="Piumi F."/>
            <person name="Punt P.J."/>
            <person name="Ram A.F."/>
            <person name="Ramon A."/>
            <person name="Rauscher S."/>
            <person name="Record E."/>
            <person name="Riano-Pachon D.M."/>
            <person name="Robert V."/>
            <person name="Roehrig J."/>
            <person name="Ruller R."/>
            <person name="Salamov A."/>
            <person name="Salih N.S."/>
            <person name="Samson R.A."/>
            <person name="Sandor E."/>
            <person name="Sanguinetti M."/>
            <person name="Schuetze T."/>
            <person name="Sepcic K."/>
            <person name="Shelest E."/>
            <person name="Sherlock G."/>
            <person name="Sophianopoulou V."/>
            <person name="Squina F.M."/>
            <person name="Sun H."/>
            <person name="Susca A."/>
            <person name="Todd R.B."/>
            <person name="Tsang A."/>
            <person name="Unkles S.E."/>
            <person name="van de Wiele N."/>
            <person name="van Rossen-Uffink D."/>
            <person name="Oliveira J.V."/>
            <person name="Vesth T.C."/>
            <person name="Visser J."/>
            <person name="Yu J.-H."/>
            <person name="Zhou M."/>
            <person name="Andersen M.R."/>
            <person name="Archer D.B."/>
            <person name="Baker S.E."/>
            <person name="Benoit I."/>
            <person name="Brakhage A.A."/>
            <person name="Braus G.H."/>
            <person name="Fischer R."/>
            <person name="Frisvad J.C."/>
            <person name="Goldman G.H."/>
            <person name="Houbraken J."/>
            <person name="Oakley B."/>
            <person name="Pocsi I."/>
            <person name="Scazzocchio C."/>
            <person name="Seiboth B."/>
            <person name="vanKuyk P.A."/>
            <person name="Wortman J."/>
            <person name="Dyer P.S."/>
            <person name="Grigoriev I.V."/>
        </authorList>
    </citation>
    <scope>NUCLEOTIDE SEQUENCE [LARGE SCALE GENOMIC DNA]</scope>
    <source>
        <strain evidence="5">CBS 101740 / IMI 381727 / IBT 21946</strain>
    </source>
</reference>
<accession>A0A1L9U1S8</accession>
<dbReference type="GeneID" id="93578704"/>
<evidence type="ECO:0000313" key="4">
    <source>
        <dbReference type="EMBL" id="OJJ65646.1"/>
    </source>
</evidence>
<name>A0A1L9U1S8_ASPBC</name>
<dbReference type="PRINTS" id="PR00081">
    <property type="entry name" value="GDHRDH"/>
</dbReference>
<dbReference type="OMA" id="MARIWFV"/>
<dbReference type="EMBL" id="KV878714">
    <property type="protein sequence ID" value="OJJ65646.1"/>
    <property type="molecule type" value="Genomic_DNA"/>
</dbReference>